<dbReference type="RefSeq" id="WP_155475531.1">
    <property type="nucleotide sequence ID" value="NZ_WNKU01000004.1"/>
</dbReference>
<dbReference type="GO" id="GO:0005524">
    <property type="term" value="F:ATP binding"/>
    <property type="evidence" value="ECO:0007669"/>
    <property type="project" value="UniProtKB-KW"/>
</dbReference>
<comment type="pathway">
    <text evidence="2">Carbohydrate metabolism.</text>
</comment>
<evidence type="ECO:0000259" key="10">
    <source>
        <dbReference type="Pfam" id="PF00349"/>
    </source>
</evidence>
<name>A0A6I3SID4_HELMO</name>
<evidence type="ECO:0000256" key="7">
    <source>
        <dbReference type="ARBA" id="ARBA00022840"/>
    </source>
</evidence>
<comment type="pathway">
    <text evidence="1">Carbohydrate degradation.</text>
</comment>
<protein>
    <submittedName>
        <fullName evidence="12">Hexokinase</fullName>
    </submittedName>
</protein>
<dbReference type="UniPathway" id="UPA00109">
    <property type="reaction ID" value="UER00180"/>
</dbReference>
<evidence type="ECO:0000259" key="11">
    <source>
        <dbReference type="Pfam" id="PF03727"/>
    </source>
</evidence>
<comment type="catalytic activity">
    <reaction evidence="9">
        <text>D-fructose + ATP = D-fructose 6-phosphate + ADP + H(+)</text>
        <dbReference type="Rhea" id="RHEA:16125"/>
        <dbReference type="ChEBI" id="CHEBI:15378"/>
        <dbReference type="ChEBI" id="CHEBI:30616"/>
        <dbReference type="ChEBI" id="CHEBI:37721"/>
        <dbReference type="ChEBI" id="CHEBI:61527"/>
        <dbReference type="ChEBI" id="CHEBI:456216"/>
        <dbReference type="EC" id="2.7.1.1"/>
    </reaction>
    <physiologicalReaction direction="left-to-right" evidence="9">
        <dbReference type="Rhea" id="RHEA:16126"/>
    </physiologicalReaction>
</comment>
<dbReference type="EMBL" id="WNKU01000004">
    <property type="protein sequence ID" value="MTV48427.1"/>
    <property type="molecule type" value="Genomic_DNA"/>
</dbReference>
<dbReference type="OrthoDB" id="6383434at2"/>
<dbReference type="GO" id="GO:0005536">
    <property type="term" value="F:D-glucose binding"/>
    <property type="evidence" value="ECO:0007669"/>
    <property type="project" value="InterPro"/>
</dbReference>
<dbReference type="InterPro" id="IPR022672">
    <property type="entry name" value="Hexokinase_N"/>
</dbReference>
<feature type="domain" description="Hexokinase N-terminal" evidence="10">
    <location>
        <begin position="8"/>
        <end position="206"/>
    </location>
</feature>
<evidence type="ECO:0000256" key="5">
    <source>
        <dbReference type="ARBA" id="ARBA00022741"/>
    </source>
</evidence>
<dbReference type="GO" id="GO:0008865">
    <property type="term" value="F:fructokinase activity"/>
    <property type="evidence" value="ECO:0007669"/>
    <property type="project" value="TreeGrafter"/>
</dbReference>
<dbReference type="InterPro" id="IPR043129">
    <property type="entry name" value="ATPase_NBD"/>
</dbReference>
<evidence type="ECO:0000256" key="4">
    <source>
        <dbReference type="ARBA" id="ARBA00022679"/>
    </source>
</evidence>
<organism evidence="12 13">
    <name type="scientific">Heliobacterium mobile</name>
    <name type="common">Heliobacillus mobilis</name>
    <dbReference type="NCBI Taxonomy" id="28064"/>
    <lineage>
        <taxon>Bacteria</taxon>
        <taxon>Bacillati</taxon>
        <taxon>Bacillota</taxon>
        <taxon>Clostridia</taxon>
        <taxon>Eubacteriales</taxon>
        <taxon>Heliobacteriaceae</taxon>
        <taxon>Heliobacterium</taxon>
    </lineage>
</organism>
<dbReference type="Proteomes" id="UP000430670">
    <property type="component" value="Unassembled WGS sequence"/>
</dbReference>
<dbReference type="Pfam" id="PF00349">
    <property type="entry name" value="Hexokinase_1"/>
    <property type="match status" value="1"/>
</dbReference>
<evidence type="ECO:0000313" key="13">
    <source>
        <dbReference type="Proteomes" id="UP000430670"/>
    </source>
</evidence>
<accession>A0A6I3SID4</accession>
<evidence type="ECO:0000256" key="6">
    <source>
        <dbReference type="ARBA" id="ARBA00022777"/>
    </source>
</evidence>
<dbReference type="Gene3D" id="3.30.420.40">
    <property type="match status" value="1"/>
</dbReference>
<evidence type="ECO:0000256" key="2">
    <source>
        <dbReference type="ARBA" id="ARBA00005007"/>
    </source>
</evidence>
<dbReference type="GO" id="GO:0005829">
    <property type="term" value="C:cytosol"/>
    <property type="evidence" value="ECO:0007669"/>
    <property type="project" value="TreeGrafter"/>
</dbReference>
<keyword evidence="8" id="KW-0324">Glycolysis</keyword>
<evidence type="ECO:0000256" key="1">
    <source>
        <dbReference type="ARBA" id="ARBA00004921"/>
    </source>
</evidence>
<evidence type="ECO:0000256" key="3">
    <source>
        <dbReference type="ARBA" id="ARBA00009225"/>
    </source>
</evidence>
<dbReference type="PANTHER" id="PTHR19443:SF16">
    <property type="entry name" value="HEXOKINASE TYPE 1-RELATED"/>
    <property type="match status" value="1"/>
</dbReference>
<keyword evidence="4" id="KW-0808">Transferase</keyword>
<dbReference type="Pfam" id="PF03727">
    <property type="entry name" value="Hexokinase_2"/>
    <property type="match status" value="1"/>
</dbReference>
<feature type="domain" description="Hexokinase C-terminal" evidence="11">
    <location>
        <begin position="213"/>
        <end position="438"/>
    </location>
</feature>
<dbReference type="GO" id="GO:0006096">
    <property type="term" value="P:glycolytic process"/>
    <property type="evidence" value="ECO:0007669"/>
    <property type="project" value="UniProtKB-UniPathway"/>
</dbReference>
<dbReference type="GO" id="GO:0001678">
    <property type="term" value="P:intracellular glucose homeostasis"/>
    <property type="evidence" value="ECO:0007669"/>
    <property type="project" value="InterPro"/>
</dbReference>
<keyword evidence="6 12" id="KW-0418">Kinase</keyword>
<evidence type="ECO:0000313" key="12">
    <source>
        <dbReference type="EMBL" id="MTV48427.1"/>
    </source>
</evidence>
<dbReference type="PANTHER" id="PTHR19443">
    <property type="entry name" value="HEXOKINASE"/>
    <property type="match status" value="1"/>
</dbReference>
<dbReference type="PROSITE" id="PS51748">
    <property type="entry name" value="HEXOKINASE_2"/>
    <property type="match status" value="1"/>
</dbReference>
<gene>
    <name evidence="12" type="ORF">GJ688_05445</name>
</gene>
<keyword evidence="13" id="KW-1185">Reference proteome</keyword>
<proteinExistence type="inferred from homology"/>
<dbReference type="InterPro" id="IPR022673">
    <property type="entry name" value="Hexokinase_C"/>
</dbReference>
<sequence>MDRWKPVLQRLEEQFCISPEMMQEVAQKFQNAIGAGLASQKSSLKMLPSYLARPTGQEQGLFLALDFGGTNVRVSQVELGGNGRIRVLRRVAKPIKGPKGDYDYTQKQVTAEELFNFLASLIAEAVEGHTGEPIRLGHTFSFPSRQKDIGHAELIHWAKEFCTSGVEGQDVGQLLTEALARKGLDGRVEPVAIINDTVGTLLTAAYGDEDADIGTILGTGHNTCYVETNPIFGKGPMIINMESGNFDRLPFTAYDDALDSYSHKPGEQRLEKMVSGHYVGELVRCMLLDLMEKEGWLGLPEQGIFARPFAIRAEDLSLWLSDRSTDLEEIERWLHLRASINTSKFDERYTLRSLAEMVVQRSARLVAATYLAVLNHRDPEAKSSHTIAVDGSLYERMPGYRKALQEALTEAQGSHPVEVKVRLTKAGSEVGAAIAAAVVSSRRRLP</sequence>
<dbReference type="AlphaFoldDB" id="A0A6I3SID4"/>
<dbReference type="GO" id="GO:0006006">
    <property type="term" value="P:glucose metabolic process"/>
    <property type="evidence" value="ECO:0007669"/>
    <property type="project" value="TreeGrafter"/>
</dbReference>
<dbReference type="InterPro" id="IPR001312">
    <property type="entry name" value="Hexokinase"/>
</dbReference>
<keyword evidence="5" id="KW-0547">Nucleotide-binding</keyword>
<comment type="caution">
    <text evidence="12">The sequence shown here is derived from an EMBL/GenBank/DDBJ whole genome shotgun (WGS) entry which is preliminary data.</text>
</comment>
<comment type="similarity">
    <text evidence="3">Belongs to the hexokinase family.</text>
</comment>
<dbReference type="Gene3D" id="3.40.367.20">
    <property type="match status" value="1"/>
</dbReference>
<evidence type="ECO:0000256" key="9">
    <source>
        <dbReference type="ARBA" id="ARBA00047905"/>
    </source>
</evidence>
<dbReference type="PRINTS" id="PR00475">
    <property type="entry name" value="HEXOKINASE"/>
</dbReference>
<keyword evidence="7" id="KW-0067">ATP-binding</keyword>
<evidence type="ECO:0000256" key="8">
    <source>
        <dbReference type="ARBA" id="ARBA00023152"/>
    </source>
</evidence>
<dbReference type="GO" id="GO:0004340">
    <property type="term" value="F:glucokinase activity"/>
    <property type="evidence" value="ECO:0007669"/>
    <property type="project" value="TreeGrafter"/>
</dbReference>
<dbReference type="SUPFAM" id="SSF53067">
    <property type="entry name" value="Actin-like ATPase domain"/>
    <property type="match status" value="2"/>
</dbReference>
<reference evidence="12 13" key="1">
    <citation type="submission" date="2019-11" db="EMBL/GenBank/DDBJ databases">
        <title>Whole-genome sequence of a the green, strictly anaerobic photosynthetic bacterium Heliobacillus mobilis DSM 6151.</title>
        <authorList>
            <person name="Kyndt J.A."/>
            <person name="Meyer T.E."/>
        </authorList>
    </citation>
    <scope>NUCLEOTIDE SEQUENCE [LARGE SCALE GENOMIC DNA]</scope>
    <source>
        <strain evidence="12 13">DSM 6151</strain>
    </source>
</reference>